<name>A0AAD7BFA7_9AGAR</name>
<comment type="caution">
    <text evidence="1">The sequence shown here is derived from an EMBL/GenBank/DDBJ whole genome shotgun (WGS) entry which is preliminary data.</text>
</comment>
<protein>
    <submittedName>
        <fullName evidence="1">Uncharacterized protein</fullName>
    </submittedName>
</protein>
<proteinExistence type="predicted"/>
<dbReference type="EMBL" id="JARKIF010000018">
    <property type="protein sequence ID" value="KAJ7619550.1"/>
    <property type="molecule type" value="Genomic_DNA"/>
</dbReference>
<reference evidence="1" key="1">
    <citation type="submission" date="2023-03" db="EMBL/GenBank/DDBJ databases">
        <title>Massive genome expansion in bonnet fungi (Mycena s.s.) driven by repeated elements and novel gene families across ecological guilds.</title>
        <authorList>
            <consortium name="Lawrence Berkeley National Laboratory"/>
            <person name="Harder C.B."/>
            <person name="Miyauchi S."/>
            <person name="Viragh M."/>
            <person name="Kuo A."/>
            <person name="Thoen E."/>
            <person name="Andreopoulos B."/>
            <person name="Lu D."/>
            <person name="Skrede I."/>
            <person name="Drula E."/>
            <person name="Henrissat B."/>
            <person name="Morin E."/>
            <person name="Kohler A."/>
            <person name="Barry K."/>
            <person name="LaButti K."/>
            <person name="Morin E."/>
            <person name="Salamov A."/>
            <person name="Lipzen A."/>
            <person name="Mereny Z."/>
            <person name="Hegedus B."/>
            <person name="Baldrian P."/>
            <person name="Stursova M."/>
            <person name="Weitz H."/>
            <person name="Taylor A."/>
            <person name="Grigoriev I.V."/>
            <person name="Nagy L.G."/>
            <person name="Martin F."/>
            <person name="Kauserud H."/>
        </authorList>
    </citation>
    <scope>NUCLEOTIDE SEQUENCE</scope>
    <source>
        <strain evidence="1">9284</strain>
    </source>
</reference>
<keyword evidence="2" id="KW-1185">Reference proteome</keyword>
<organism evidence="1 2">
    <name type="scientific">Roridomyces roridus</name>
    <dbReference type="NCBI Taxonomy" id="1738132"/>
    <lineage>
        <taxon>Eukaryota</taxon>
        <taxon>Fungi</taxon>
        <taxon>Dikarya</taxon>
        <taxon>Basidiomycota</taxon>
        <taxon>Agaricomycotina</taxon>
        <taxon>Agaricomycetes</taxon>
        <taxon>Agaricomycetidae</taxon>
        <taxon>Agaricales</taxon>
        <taxon>Marasmiineae</taxon>
        <taxon>Mycenaceae</taxon>
        <taxon>Roridomyces</taxon>
    </lineage>
</organism>
<accession>A0AAD7BFA7</accession>
<sequence length="156" mass="17816">MCHRDILVKGFACGATSGRLWVQGTATPAVAFSTQGRIVECPFKEQMLLEYGTYRDMVMSAVELARIQQLHNPQIRIDQPQLPLRYEDWVVRAKNEQPCRRRSYSGVQKYGRHCQMDWRGAAGNCPQAGFAHVYRNAPGNHNDPIPLNDPEHPLRR</sequence>
<dbReference type="AlphaFoldDB" id="A0AAD7BFA7"/>
<evidence type="ECO:0000313" key="2">
    <source>
        <dbReference type="Proteomes" id="UP001221142"/>
    </source>
</evidence>
<gene>
    <name evidence="1" type="ORF">FB45DRAFT_1007127</name>
</gene>
<dbReference type="Proteomes" id="UP001221142">
    <property type="component" value="Unassembled WGS sequence"/>
</dbReference>
<evidence type="ECO:0000313" key="1">
    <source>
        <dbReference type="EMBL" id="KAJ7619550.1"/>
    </source>
</evidence>